<comment type="caution">
    <text evidence="2">The sequence shown here is derived from an EMBL/GenBank/DDBJ whole genome shotgun (WGS) entry which is preliminary data.</text>
</comment>
<evidence type="ECO:0000313" key="2">
    <source>
        <dbReference type="EMBL" id="CAH2013474.1"/>
    </source>
</evidence>
<dbReference type="Proteomes" id="UP001152888">
    <property type="component" value="Unassembled WGS sequence"/>
</dbReference>
<evidence type="ECO:0000313" key="3">
    <source>
        <dbReference type="Proteomes" id="UP001152888"/>
    </source>
</evidence>
<keyword evidence="3" id="KW-1185">Reference proteome</keyword>
<feature type="region of interest" description="Disordered" evidence="1">
    <location>
        <begin position="66"/>
        <end position="86"/>
    </location>
</feature>
<gene>
    <name evidence="2" type="ORF">ACAOBT_LOCUS33491</name>
</gene>
<sequence>MKLYEHNEDNLQPGCETCTIWKYITLIWLKSHEKSTDNKRMIMKKGSIRPIAAHLPLPELKPFIEGNTGKTAIPDPQPSSSTVLKSPPTLRLLNQEPARKRSRIATEKSSLFPWQKCIRKKLRDIVKRQAEAQETMAGTLKELLAYIRTIDKNE</sequence>
<protein>
    <submittedName>
        <fullName evidence="2">Uncharacterized protein</fullName>
    </submittedName>
</protein>
<organism evidence="2 3">
    <name type="scientific">Acanthoscelides obtectus</name>
    <name type="common">Bean weevil</name>
    <name type="synonym">Bruchus obtectus</name>
    <dbReference type="NCBI Taxonomy" id="200917"/>
    <lineage>
        <taxon>Eukaryota</taxon>
        <taxon>Metazoa</taxon>
        <taxon>Ecdysozoa</taxon>
        <taxon>Arthropoda</taxon>
        <taxon>Hexapoda</taxon>
        <taxon>Insecta</taxon>
        <taxon>Pterygota</taxon>
        <taxon>Neoptera</taxon>
        <taxon>Endopterygota</taxon>
        <taxon>Coleoptera</taxon>
        <taxon>Polyphaga</taxon>
        <taxon>Cucujiformia</taxon>
        <taxon>Chrysomeloidea</taxon>
        <taxon>Chrysomelidae</taxon>
        <taxon>Bruchinae</taxon>
        <taxon>Bruchini</taxon>
        <taxon>Acanthoscelides</taxon>
    </lineage>
</organism>
<dbReference type="AlphaFoldDB" id="A0A9P0MIZ7"/>
<name>A0A9P0MIZ7_ACAOB</name>
<accession>A0A9P0MIZ7</accession>
<dbReference type="EMBL" id="CAKOFQ010008330">
    <property type="protein sequence ID" value="CAH2013474.1"/>
    <property type="molecule type" value="Genomic_DNA"/>
</dbReference>
<proteinExistence type="predicted"/>
<reference evidence="2" key="1">
    <citation type="submission" date="2022-03" db="EMBL/GenBank/DDBJ databases">
        <authorList>
            <person name="Sayadi A."/>
        </authorList>
    </citation>
    <scope>NUCLEOTIDE SEQUENCE</scope>
</reference>
<evidence type="ECO:0000256" key="1">
    <source>
        <dbReference type="SAM" id="MobiDB-lite"/>
    </source>
</evidence>